<dbReference type="Proteomes" id="UP000565724">
    <property type="component" value="Unassembled WGS sequence"/>
</dbReference>
<dbReference type="GO" id="GO:0000976">
    <property type="term" value="F:transcription cis-regulatory region binding"/>
    <property type="evidence" value="ECO:0007669"/>
    <property type="project" value="TreeGrafter"/>
</dbReference>
<dbReference type="RefSeq" id="WP_175347783.1">
    <property type="nucleotide sequence ID" value="NZ_JABMCI010000065.1"/>
</dbReference>
<evidence type="ECO:0000259" key="5">
    <source>
        <dbReference type="PROSITE" id="PS50977"/>
    </source>
</evidence>
<keyword evidence="2 4" id="KW-0238">DNA-binding</keyword>
<proteinExistence type="predicted"/>
<dbReference type="PANTHER" id="PTHR30055">
    <property type="entry name" value="HTH-TYPE TRANSCRIPTIONAL REGULATOR RUTR"/>
    <property type="match status" value="1"/>
</dbReference>
<dbReference type="Gene3D" id="1.10.357.10">
    <property type="entry name" value="Tetracycline Repressor, domain 2"/>
    <property type="match status" value="1"/>
</dbReference>
<dbReference type="GO" id="GO:0003700">
    <property type="term" value="F:DNA-binding transcription factor activity"/>
    <property type="evidence" value="ECO:0007669"/>
    <property type="project" value="TreeGrafter"/>
</dbReference>
<keyword evidence="3" id="KW-0804">Transcription</keyword>
<feature type="domain" description="HTH tetR-type" evidence="5">
    <location>
        <begin position="16"/>
        <end position="75"/>
    </location>
</feature>
<protein>
    <submittedName>
        <fullName evidence="6">TetR/AcrR family transcriptional regulator</fullName>
    </submittedName>
</protein>
<evidence type="ECO:0000256" key="4">
    <source>
        <dbReference type="PROSITE-ProRule" id="PRU00335"/>
    </source>
</evidence>
<evidence type="ECO:0000313" key="7">
    <source>
        <dbReference type="Proteomes" id="UP000565724"/>
    </source>
</evidence>
<evidence type="ECO:0000256" key="3">
    <source>
        <dbReference type="ARBA" id="ARBA00023163"/>
    </source>
</evidence>
<keyword evidence="1" id="KW-0805">Transcription regulation</keyword>
<name>A0A7Y6A189_9CELL</name>
<dbReference type="InterPro" id="IPR001647">
    <property type="entry name" value="HTH_TetR"/>
</dbReference>
<keyword evidence="7" id="KW-1185">Reference proteome</keyword>
<evidence type="ECO:0000256" key="2">
    <source>
        <dbReference type="ARBA" id="ARBA00023125"/>
    </source>
</evidence>
<dbReference type="InterPro" id="IPR050109">
    <property type="entry name" value="HTH-type_TetR-like_transc_reg"/>
</dbReference>
<dbReference type="PROSITE" id="PS50977">
    <property type="entry name" value="HTH_TETR_2"/>
    <property type="match status" value="1"/>
</dbReference>
<organism evidence="6 7">
    <name type="scientific">Cellulomonas humilata</name>
    <dbReference type="NCBI Taxonomy" id="144055"/>
    <lineage>
        <taxon>Bacteria</taxon>
        <taxon>Bacillati</taxon>
        <taxon>Actinomycetota</taxon>
        <taxon>Actinomycetes</taxon>
        <taxon>Micrococcales</taxon>
        <taxon>Cellulomonadaceae</taxon>
        <taxon>Cellulomonas</taxon>
    </lineage>
</organism>
<sequence>MPTPSRTSNRGPAAAPENRRAILDAARRVFADRGYHAPLSAIAQSAGVGQGVLYRHFPSRLDLAFAVFEEHLAELEAIAALPDDDAFLRLWSRVVELTVEESAFVEMFLDARRTLPETDIGERLPASVAATLPRAQAAGLVNARLTVADVILVQRMVYGVVATSLDAGQAKESVHRALALLRPLLGPE</sequence>
<dbReference type="EMBL" id="JABMCI010000065">
    <property type="protein sequence ID" value="NUU17821.1"/>
    <property type="molecule type" value="Genomic_DNA"/>
</dbReference>
<dbReference type="PRINTS" id="PR00455">
    <property type="entry name" value="HTHTETR"/>
</dbReference>
<dbReference type="Pfam" id="PF00440">
    <property type="entry name" value="TetR_N"/>
    <property type="match status" value="1"/>
</dbReference>
<dbReference type="PANTHER" id="PTHR30055:SF234">
    <property type="entry name" value="HTH-TYPE TRANSCRIPTIONAL REGULATOR BETI"/>
    <property type="match status" value="1"/>
</dbReference>
<feature type="DNA-binding region" description="H-T-H motif" evidence="4">
    <location>
        <begin position="38"/>
        <end position="57"/>
    </location>
</feature>
<evidence type="ECO:0000256" key="1">
    <source>
        <dbReference type="ARBA" id="ARBA00023015"/>
    </source>
</evidence>
<gene>
    <name evidence="6" type="ORF">HP550_11240</name>
</gene>
<dbReference type="AlphaFoldDB" id="A0A7Y6A189"/>
<comment type="caution">
    <text evidence="6">The sequence shown here is derived from an EMBL/GenBank/DDBJ whole genome shotgun (WGS) entry which is preliminary data.</text>
</comment>
<dbReference type="InterPro" id="IPR009057">
    <property type="entry name" value="Homeodomain-like_sf"/>
</dbReference>
<evidence type="ECO:0000313" key="6">
    <source>
        <dbReference type="EMBL" id="NUU17821.1"/>
    </source>
</evidence>
<dbReference type="SUPFAM" id="SSF46689">
    <property type="entry name" value="Homeodomain-like"/>
    <property type="match status" value="1"/>
</dbReference>
<accession>A0A7Y6A189</accession>
<reference evidence="6 7" key="1">
    <citation type="submission" date="2020-05" db="EMBL/GenBank/DDBJ databases">
        <title>Genome Sequencing of Type Strains.</title>
        <authorList>
            <person name="Lemaire J.F."/>
            <person name="Inderbitzin P."/>
            <person name="Gregorio O.A."/>
            <person name="Collins S.B."/>
            <person name="Wespe N."/>
            <person name="Knight-Connoni V."/>
        </authorList>
    </citation>
    <scope>NUCLEOTIDE SEQUENCE [LARGE SCALE GENOMIC DNA]</scope>
    <source>
        <strain evidence="6 7">ATCC 25174</strain>
    </source>
</reference>